<dbReference type="KEGG" id="mros:EHO51_09740"/>
<dbReference type="EMBL" id="CP034086">
    <property type="protein sequence ID" value="AZG76989.1"/>
    <property type="molecule type" value="Genomic_DNA"/>
</dbReference>
<proteinExistence type="predicted"/>
<feature type="signal peptide" evidence="1">
    <location>
        <begin position="1"/>
        <end position="25"/>
    </location>
</feature>
<organism evidence="3 4">
    <name type="scientific">Methylocystis rosea</name>
    <dbReference type="NCBI Taxonomy" id="173366"/>
    <lineage>
        <taxon>Bacteria</taxon>
        <taxon>Pseudomonadati</taxon>
        <taxon>Pseudomonadota</taxon>
        <taxon>Alphaproteobacteria</taxon>
        <taxon>Hyphomicrobiales</taxon>
        <taxon>Methylocystaceae</taxon>
        <taxon>Methylocystis</taxon>
    </lineage>
</organism>
<evidence type="ECO:0000313" key="3">
    <source>
        <dbReference type="EMBL" id="AZG76989.1"/>
    </source>
</evidence>
<gene>
    <name evidence="3" type="ORF">EHO51_09740</name>
</gene>
<dbReference type="RefSeq" id="WP_124738720.1">
    <property type="nucleotide sequence ID" value="NZ_CP034086.1"/>
</dbReference>
<keyword evidence="1" id="KW-0732">Signal</keyword>
<protein>
    <recommendedName>
        <fullName evidence="2">Thiol:disulfide interchange protein DsbD N-terminal domain-containing protein</fullName>
    </recommendedName>
</protein>
<dbReference type="Pfam" id="PF11412">
    <property type="entry name" value="DsbD_N"/>
    <property type="match status" value="1"/>
</dbReference>
<sequence length="268" mass="28156">MRSKFFLFAPLAVTLAQIFPASSLAENTAFASAIVKGAASSARLLSAGPLQAGAYRAAVEIALAPETITYWRQPGEAGSAPAFDFSRSVNVAKVEPSFPAPKHIDEAGTIVAGYDARVVLPLKVTPRDPNAPVTLNLVLDYASCGKICLPARADLSLELPRDGASPHAAAIAEAERLVPSKLTAAEAKKRFAVSRNNAEGSWRLRYLGPGKAEDVFAEAPEPFFIESTRAGEGFELKLFSGSKAAKAADATLTIVTDAGAFEAPARLE</sequence>
<name>A0A3G8M4U4_9HYPH</name>
<evidence type="ECO:0000256" key="1">
    <source>
        <dbReference type="SAM" id="SignalP"/>
    </source>
</evidence>
<accession>A0A3G8M4U4</accession>
<feature type="chain" id="PRO_5018085680" description="Thiol:disulfide interchange protein DsbD N-terminal domain-containing protein" evidence="1">
    <location>
        <begin position="26"/>
        <end position="268"/>
    </location>
</feature>
<dbReference type="InterPro" id="IPR028250">
    <property type="entry name" value="DsbDN"/>
</dbReference>
<evidence type="ECO:0000313" key="4">
    <source>
        <dbReference type="Proteomes" id="UP000273982"/>
    </source>
</evidence>
<evidence type="ECO:0000259" key="2">
    <source>
        <dbReference type="Pfam" id="PF11412"/>
    </source>
</evidence>
<dbReference type="AlphaFoldDB" id="A0A3G8M4U4"/>
<feature type="domain" description="Thiol:disulfide interchange protein DsbD N-terminal" evidence="2">
    <location>
        <begin position="51"/>
        <end position="157"/>
    </location>
</feature>
<reference evidence="3 4" key="1">
    <citation type="submission" date="2018-11" db="EMBL/GenBank/DDBJ databases">
        <title>Genome squencing of methanotrophic bacteria isolated from alkaline groundwater in Korea.</title>
        <authorList>
            <person name="Nguyen L.N."/>
        </authorList>
    </citation>
    <scope>NUCLEOTIDE SEQUENCE [LARGE SCALE GENOMIC DNA]</scope>
    <source>
        <strain evidence="3 4">GW6</strain>
    </source>
</reference>
<dbReference type="Proteomes" id="UP000273982">
    <property type="component" value="Chromosome"/>
</dbReference>